<comment type="similarity">
    <text evidence="1 4">Belongs to the short-chain dehydrogenases/reductases (SDR) family.</text>
</comment>
<dbReference type="Proteomes" id="UP001627154">
    <property type="component" value="Unassembled WGS sequence"/>
</dbReference>
<accession>A0ABD2VUE2</accession>
<organism evidence="6 7">
    <name type="scientific">Trichogramma kaykai</name>
    <dbReference type="NCBI Taxonomy" id="54128"/>
    <lineage>
        <taxon>Eukaryota</taxon>
        <taxon>Metazoa</taxon>
        <taxon>Ecdysozoa</taxon>
        <taxon>Arthropoda</taxon>
        <taxon>Hexapoda</taxon>
        <taxon>Insecta</taxon>
        <taxon>Pterygota</taxon>
        <taxon>Neoptera</taxon>
        <taxon>Endopterygota</taxon>
        <taxon>Hymenoptera</taxon>
        <taxon>Apocrita</taxon>
        <taxon>Proctotrupomorpha</taxon>
        <taxon>Chalcidoidea</taxon>
        <taxon>Trichogrammatidae</taxon>
        <taxon>Trichogramma</taxon>
    </lineage>
</organism>
<proteinExistence type="inferred from homology"/>
<dbReference type="EMBL" id="JBJJXI010000177">
    <property type="protein sequence ID" value="KAL3384263.1"/>
    <property type="molecule type" value="Genomic_DNA"/>
</dbReference>
<evidence type="ECO:0000313" key="6">
    <source>
        <dbReference type="EMBL" id="KAL3384263.1"/>
    </source>
</evidence>
<keyword evidence="7" id="KW-1185">Reference proteome</keyword>
<name>A0ABD2VUE2_9HYME</name>
<sequence length="284" mass="31322">MFFSSSKNSNLHNKVVVITGASSGLGEALAHAFYKCGCKLILVSRRLTELQRVKQALLDKHDNTITTFVPAIFTLDLTEINSLPVEATKIVQIYGRIDILINNAGVSYRGEVVDTQIDVDIKVMLINYFAQVAFTKAFLPTMLQQQSGEIVCISSVQGKMGIPMRSAYAASKHALQAWCDSTRAELHSKNINVCVICPGYIQTSLSLNALTGNGETYGLMDATTAAGYSPEYVAEKVVKAVQRGEKEIVIAPIMHRIAILLRTLFPSVFFWLMKKRAESQKKLL</sequence>
<evidence type="ECO:0000256" key="4">
    <source>
        <dbReference type="RuleBase" id="RU000363"/>
    </source>
</evidence>
<reference evidence="6 7" key="1">
    <citation type="journal article" date="2024" name="bioRxiv">
        <title>A reference genome for Trichogramma kaykai: A tiny desert-dwelling parasitoid wasp with competing sex-ratio distorters.</title>
        <authorList>
            <person name="Culotta J."/>
            <person name="Lindsey A.R."/>
        </authorList>
    </citation>
    <scope>NUCLEOTIDE SEQUENCE [LARGE SCALE GENOMIC DNA]</scope>
    <source>
        <strain evidence="6 7">KSX58</strain>
    </source>
</reference>
<dbReference type="SMART" id="SM00822">
    <property type="entry name" value="PKS_KR"/>
    <property type="match status" value="1"/>
</dbReference>
<feature type="domain" description="Ketoreductase" evidence="5">
    <location>
        <begin position="14"/>
        <end position="204"/>
    </location>
</feature>
<comment type="function">
    <text evidence="3">Putative oxidoreductase.</text>
</comment>
<dbReference type="PROSITE" id="PS00061">
    <property type="entry name" value="ADH_SHORT"/>
    <property type="match status" value="1"/>
</dbReference>
<evidence type="ECO:0000256" key="3">
    <source>
        <dbReference type="ARBA" id="ARBA00037096"/>
    </source>
</evidence>
<comment type="caution">
    <text evidence="6">The sequence shown here is derived from an EMBL/GenBank/DDBJ whole genome shotgun (WGS) entry which is preliminary data.</text>
</comment>
<dbReference type="PIRSF" id="PIRSF000126">
    <property type="entry name" value="11-beta-HSD1"/>
    <property type="match status" value="1"/>
</dbReference>
<dbReference type="GO" id="GO:0006629">
    <property type="term" value="P:lipid metabolic process"/>
    <property type="evidence" value="ECO:0007669"/>
    <property type="project" value="UniProtKB-ARBA"/>
</dbReference>
<evidence type="ECO:0000259" key="5">
    <source>
        <dbReference type="SMART" id="SM00822"/>
    </source>
</evidence>
<dbReference type="PANTHER" id="PTHR44196">
    <property type="entry name" value="DEHYDROGENASE/REDUCTASE SDR FAMILY MEMBER 7B"/>
    <property type="match status" value="1"/>
</dbReference>
<dbReference type="PANTHER" id="PTHR44196:SF1">
    <property type="entry name" value="DEHYDROGENASE_REDUCTASE SDR FAMILY MEMBER 7B"/>
    <property type="match status" value="1"/>
</dbReference>
<dbReference type="GO" id="GO:0016491">
    <property type="term" value="F:oxidoreductase activity"/>
    <property type="evidence" value="ECO:0007669"/>
    <property type="project" value="UniProtKB-KW"/>
</dbReference>
<dbReference type="InterPro" id="IPR057326">
    <property type="entry name" value="KR_dom"/>
</dbReference>
<dbReference type="Pfam" id="PF00106">
    <property type="entry name" value="adh_short"/>
    <property type="match status" value="1"/>
</dbReference>
<dbReference type="InterPro" id="IPR002347">
    <property type="entry name" value="SDR_fam"/>
</dbReference>
<dbReference type="CDD" id="cd05332">
    <property type="entry name" value="11beta-HSD1_like_SDR_c"/>
    <property type="match status" value="1"/>
</dbReference>
<keyword evidence="2" id="KW-0560">Oxidoreductase</keyword>
<dbReference type="SUPFAM" id="SSF51735">
    <property type="entry name" value="NAD(P)-binding Rossmann-fold domains"/>
    <property type="match status" value="1"/>
</dbReference>
<dbReference type="PRINTS" id="PR00080">
    <property type="entry name" value="SDRFAMILY"/>
</dbReference>
<dbReference type="InterPro" id="IPR036291">
    <property type="entry name" value="NAD(P)-bd_dom_sf"/>
</dbReference>
<evidence type="ECO:0000256" key="2">
    <source>
        <dbReference type="ARBA" id="ARBA00023002"/>
    </source>
</evidence>
<dbReference type="InterPro" id="IPR020904">
    <property type="entry name" value="Sc_DH/Rdtase_CS"/>
</dbReference>
<protein>
    <recommendedName>
        <fullName evidence="5">Ketoreductase domain-containing protein</fullName>
    </recommendedName>
</protein>
<dbReference type="NCBIfam" id="NF004825">
    <property type="entry name" value="PRK06181.1"/>
    <property type="match status" value="1"/>
</dbReference>
<evidence type="ECO:0000313" key="7">
    <source>
        <dbReference type="Proteomes" id="UP001627154"/>
    </source>
</evidence>
<dbReference type="AlphaFoldDB" id="A0ABD2VUE2"/>
<dbReference type="PRINTS" id="PR00081">
    <property type="entry name" value="GDHRDH"/>
</dbReference>
<gene>
    <name evidence="6" type="ORF">TKK_020041</name>
</gene>
<dbReference type="Gene3D" id="3.40.50.720">
    <property type="entry name" value="NAD(P)-binding Rossmann-like Domain"/>
    <property type="match status" value="1"/>
</dbReference>
<evidence type="ECO:0000256" key="1">
    <source>
        <dbReference type="ARBA" id="ARBA00006484"/>
    </source>
</evidence>